<reference evidence="1 2" key="1">
    <citation type="submission" date="2019-04" db="EMBL/GenBank/DDBJ databases">
        <title>Friends and foes A comparative genomics study of 23 Aspergillus species from section Flavi.</title>
        <authorList>
            <consortium name="DOE Joint Genome Institute"/>
            <person name="Kjaerbolling I."/>
            <person name="Vesth T."/>
            <person name="Frisvad J.C."/>
            <person name="Nybo J.L."/>
            <person name="Theobald S."/>
            <person name="Kildgaard S."/>
            <person name="Isbrandt T."/>
            <person name="Kuo A."/>
            <person name="Sato A."/>
            <person name="Lyhne E.K."/>
            <person name="Kogle M.E."/>
            <person name="Wiebenga A."/>
            <person name="Kun R.S."/>
            <person name="Lubbers R.J."/>
            <person name="Makela M.R."/>
            <person name="Barry K."/>
            <person name="Chovatia M."/>
            <person name="Clum A."/>
            <person name="Daum C."/>
            <person name="Haridas S."/>
            <person name="He G."/>
            <person name="LaButti K."/>
            <person name="Lipzen A."/>
            <person name="Mondo S."/>
            <person name="Riley R."/>
            <person name="Salamov A."/>
            <person name="Simmons B.A."/>
            <person name="Magnuson J.K."/>
            <person name="Henrissat B."/>
            <person name="Mortensen U.H."/>
            <person name="Larsen T.O."/>
            <person name="Devries R.P."/>
            <person name="Grigoriev I.V."/>
            <person name="Machida M."/>
            <person name="Baker S.E."/>
            <person name="Andersen M.R."/>
        </authorList>
    </citation>
    <scope>NUCLEOTIDE SEQUENCE [LARGE SCALE GENOMIC DNA]</scope>
    <source>
        <strain evidence="1 2">CBS 117626</strain>
    </source>
</reference>
<dbReference type="AlphaFoldDB" id="A0A5N6UQF7"/>
<dbReference type="Proteomes" id="UP000326950">
    <property type="component" value="Unassembled WGS sequence"/>
</dbReference>
<proteinExistence type="predicted"/>
<dbReference type="EMBL" id="ML738650">
    <property type="protein sequence ID" value="KAE8160892.1"/>
    <property type="molecule type" value="Genomic_DNA"/>
</dbReference>
<name>A0A5N6UQF7_ASPTM</name>
<sequence length="190" mass="21053">MIVIVAARSCFGQRQRIDSQEAQFDASTGGLEADAYRGGFPAPVIMMSLPLRLRSSGLEDISGLCPEGILPNDSGDVPVKLYKDTGSRIVSRGPSPIKKLLPDLLNWKELEHFRYPESGQLRLVEEFMCKIDSMPTPRYWNEHELVYTGTRGIADGRVHHLNPKAAVDTILRRKLGAYTAVIAEIGDDQS</sequence>
<evidence type="ECO:0000313" key="1">
    <source>
        <dbReference type="EMBL" id="KAE8160892.1"/>
    </source>
</evidence>
<organism evidence="1 2">
    <name type="scientific">Aspergillus tamarii</name>
    <dbReference type="NCBI Taxonomy" id="41984"/>
    <lineage>
        <taxon>Eukaryota</taxon>
        <taxon>Fungi</taxon>
        <taxon>Dikarya</taxon>
        <taxon>Ascomycota</taxon>
        <taxon>Pezizomycotina</taxon>
        <taxon>Eurotiomycetes</taxon>
        <taxon>Eurotiomycetidae</taxon>
        <taxon>Eurotiales</taxon>
        <taxon>Aspergillaceae</taxon>
        <taxon>Aspergillus</taxon>
        <taxon>Aspergillus subgen. Circumdati</taxon>
    </lineage>
</organism>
<keyword evidence="2" id="KW-1185">Reference proteome</keyword>
<accession>A0A5N6UQF7</accession>
<evidence type="ECO:0000313" key="2">
    <source>
        <dbReference type="Proteomes" id="UP000326950"/>
    </source>
</evidence>
<gene>
    <name evidence="1" type="ORF">BDV40DRAFT_301863</name>
</gene>
<protein>
    <submittedName>
        <fullName evidence="1">Uncharacterized protein</fullName>
    </submittedName>
</protein>